<dbReference type="SUPFAM" id="SSF53335">
    <property type="entry name" value="S-adenosyl-L-methionine-dependent methyltransferases"/>
    <property type="match status" value="1"/>
</dbReference>
<dbReference type="EMBL" id="JASBAN010000001">
    <property type="protein sequence ID" value="MDI2112499.1"/>
    <property type="molecule type" value="Genomic_DNA"/>
</dbReference>
<dbReference type="PIRSF" id="PIRSF004486">
    <property type="entry name" value="MraW"/>
    <property type="match status" value="1"/>
</dbReference>
<reference evidence="7" key="1">
    <citation type="submission" date="2023-05" db="EMBL/GenBank/DDBJ databases">
        <title>Whole genome sequence of Commensalibacter sp.</title>
        <authorList>
            <person name="Charoenyingcharoen P."/>
            <person name="Yukphan P."/>
        </authorList>
    </citation>
    <scope>NUCLEOTIDE SEQUENCE</scope>
    <source>
        <strain evidence="7">TBRC 10068</strain>
    </source>
</reference>
<dbReference type="PANTHER" id="PTHR11265:SF0">
    <property type="entry name" value="12S RRNA N4-METHYLCYTIDINE METHYLTRANSFERASE"/>
    <property type="match status" value="1"/>
</dbReference>
<keyword evidence="6" id="KW-0963">Cytoplasm</keyword>
<comment type="catalytic activity">
    <reaction evidence="6">
        <text>cytidine(1402) in 16S rRNA + S-adenosyl-L-methionine = N(4)-methylcytidine(1402) in 16S rRNA + S-adenosyl-L-homocysteine + H(+)</text>
        <dbReference type="Rhea" id="RHEA:42928"/>
        <dbReference type="Rhea" id="RHEA-COMP:10286"/>
        <dbReference type="Rhea" id="RHEA-COMP:10287"/>
        <dbReference type="ChEBI" id="CHEBI:15378"/>
        <dbReference type="ChEBI" id="CHEBI:57856"/>
        <dbReference type="ChEBI" id="CHEBI:59789"/>
        <dbReference type="ChEBI" id="CHEBI:74506"/>
        <dbReference type="ChEBI" id="CHEBI:82748"/>
        <dbReference type="EC" id="2.1.1.199"/>
    </reaction>
</comment>
<evidence type="ECO:0000313" key="8">
    <source>
        <dbReference type="Proteomes" id="UP001431775"/>
    </source>
</evidence>
<feature type="binding site" evidence="6">
    <location>
        <position position="58"/>
    </location>
    <ligand>
        <name>S-adenosyl-L-methionine</name>
        <dbReference type="ChEBI" id="CHEBI:59789"/>
    </ligand>
</feature>
<keyword evidence="4 6" id="KW-0808">Transferase</keyword>
<dbReference type="NCBIfam" id="TIGR00006">
    <property type="entry name" value="16S rRNA (cytosine(1402)-N(4))-methyltransferase RsmH"/>
    <property type="match status" value="1"/>
</dbReference>
<evidence type="ECO:0000256" key="6">
    <source>
        <dbReference type="HAMAP-Rule" id="MF_01007"/>
    </source>
</evidence>
<dbReference type="HAMAP" id="MF_01007">
    <property type="entry name" value="16SrRNA_methyltr_H"/>
    <property type="match status" value="1"/>
</dbReference>
<name>A0ABT6Q6T4_9PROT</name>
<evidence type="ECO:0000256" key="4">
    <source>
        <dbReference type="ARBA" id="ARBA00022679"/>
    </source>
</evidence>
<dbReference type="SUPFAM" id="SSF81799">
    <property type="entry name" value="Putative methyltransferase TM0872, insert domain"/>
    <property type="match status" value="1"/>
</dbReference>
<comment type="function">
    <text evidence="6">Specifically methylates the N4 position of cytidine in position 1402 (C1402) of 16S rRNA.</text>
</comment>
<keyword evidence="3 6" id="KW-0489">Methyltransferase</keyword>
<dbReference type="Gene3D" id="1.10.150.170">
    <property type="entry name" value="Putative methyltransferase TM0872, insert domain"/>
    <property type="match status" value="1"/>
</dbReference>
<dbReference type="InterPro" id="IPR029063">
    <property type="entry name" value="SAM-dependent_MTases_sf"/>
</dbReference>
<dbReference type="RefSeq" id="WP_281462137.1">
    <property type="nucleotide sequence ID" value="NZ_JASBAN010000001.1"/>
</dbReference>
<comment type="similarity">
    <text evidence="1 6">Belongs to the methyltransferase superfamily. RsmH family.</text>
</comment>
<dbReference type="CDD" id="cd02440">
    <property type="entry name" value="AdoMet_MTases"/>
    <property type="match status" value="1"/>
</dbReference>
<organism evidence="7 8">
    <name type="scientific">Commensalibacter nepenthis</name>
    <dbReference type="NCBI Taxonomy" id="3043872"/>
    <lineage>
        <taxon>Bacteria</taxon>
        <taxon>Pseudomonadati</taxon>
        <taxon>Pseudomonadota</taxon>
        <taxon>Alphaproteobacteria</taxon>
        <taxon>Acetobacterales</taxon>
        <taxon>Acetobacteraceae</taxon>
    </lineage>
</organism>
<evidence type="ECO:0000256" key="2">
    <source>
        <dbReference type="ARBA" id="ARBA00022552"/>
    </source>
</evidence>
<comment type="caution">
    <text evidence="7">The sequence shown here is derived from an EMBL/GenBank/DDBJ whole genome shotgun (WGS) entry which is preliminary data.</text>
</comment>
<dbReference type="Gene3D" id="3.40.50.150">
    <property type="entry name" value="Vaccinia Virus protein VP39"/>
    <property type="match status" value="1"/>
</dbReference>
<dbReference type="EC" id="2.1.1.199" evidence="6"/>
<evidence type="ECO:0000256" key="3">
    <source>
        <dbReference type="ARBA" id="ARBA00022603"/>
    </source>
</evidence>
<accession>A0ABT6Q6T4</accession>
<protein>
    <recommendedName>
        <fullName evidence="6">Ribosomal RNA small subunit methyltransferase H</fullName>
        <ecNumber evidence="6">2.1.1.199</ecNumber>
    </recommendedName>
    <alternativeName>
        <fullName evidence="6">16S rRNA m(4)C1402 methyltransferase</fullName>
    </alternativeName>
    <alternativeName>
        <fullName evidence="6">rRNA (cytosine-N(4)-)-methyltransferase RsmH</fullName>
    </alternativeName>
</protein>
<feature type="binding site" evidence="6">
    <location>
        <position position="105"/>
    </location>
    <ligand>
        <name>S-adenosyl-L-methionine</name>
        <dbReference type="ChEBI" id="CHEBI:59789"/>
    </ligand>
</feature>
<comment type="subcellular location">
    <subcellularLocation>
        <location evidence="6">Cytoplasm</location>
    </subcellularLocation>
</comment>
<feature type="binding site" evidence="6">
    <location>
        <position position="84"/>
    </location>
    <ligand>
        <name>S-adenosyl-L-methionine</name>
        <dbReference type="ChEBI" id="CHEBI:59789"/>
    </ligand>
</feature>
<keyword evidence="5 6" id="KW-0949">S-adenosyl-L-methionine</keyword>
<keyword evidence="8" id="KW-1185">Reference proteome</keyword>
<feature type="binding site" evidence="6">
    <location>
        <begin position="40"/>
        <end position="42"/>
    </location>
    <ligand>
        <name>S-adenosyl-L-methionine</name>
        <dbReference type="ChEBI" id="CHEBI:59789"/>
    </ligand>
</feature>
<dbReference type="GO" id="GO:0032259">
    <property type="term" value="P:methylation"/>
    <property type="evidence" value="ECO:0007669"/>
    <property type="project" value="UniProtKB-KW"/>
</dbReference>
<dbReference type="GO" id="GO:0008168">
    <property type="term" value="F:methyltransferase activity"/>
    <property type="evidence" value="ECO:0007669"/>
    <property type="project" value="UniProtKB-KW"/>
</dbReference>
<sequence length="316" mass="35065">MTQEIYPAHDGHFSVMLNEVMAWLEPKANGVYVDATFGGGGYSKAILAAADCTVWGIDRDPDAIARGQEIQKQFPSLRLLQGDFENIDSLLTSQQVTECDGIVLDLGVSSFQLDQADRGFSFRFDGPLDMRMSRTGKTAADLVNYLSETEIADILFHYGEERFSRRIAKAIVNRRAEAPFETTQDLASLIQRTIPTDKSKINPATRSFQGLRIAVNNELEQIHTALNAALTLLKPGGKLIVVSFHSLEDRIVKDIMNKAAGRVAKPSRYLPLSLSPSQSDVGFELLTSKPQRPSDQECHINTRSRSARLRAIQRVL</sequence>
<evidence type="ECO:0000256" key="1">
    <source>
        <dbReference type="ARBA" id="ARBA00010396"/>
    </source>
</evidence>
<feature type="binding site" evidence="6">
    <location>
        <position position="112"/>
    </location>
    <ligand>
        <name>S-adenosyl-L-methionine</name>
        <dbReference type="ChEBI" id="CHEBI:59789"/>
    </ligand>
</feature>
<gene>
    <name evidence="6 7" type="primary">rsmH</name>
    <name evidence="7" type="ORF">QJV33_04200</name>
</gene>
<dbReference type="InterPro" id="IPR002903">
    <property type="entry name" value="RsmH"/>
</dbReference>
<dbReference type="InterPro" id="IPR023397">
    <property type="entry name" value="SAM-dep_MeTrfase_MraW_recog"/>
</dbReference>
<dbReference type="Pfam" id="PF01795">
    <property type="entry name" value="Methyltransf_5"/>
    <property type="match status" value="1"/>
</dbReference>
<proteinExistence type="inferred from homology"/>
<dbReference type="PANTHER" id="PTHR11265">
    <property type="entry name" value="S-ADENOSYL-METHYLTRANSFERASE MRAW"/>
    <property type="match status" value="1"/>
</dbReference>
<keyword evidence="2 6" id="KW-0698">rRNA processing</keyword>
<evidence type="ECO:0000313" key="7">
    <source>
        <dbReference type="EMBL" id="MDI2112499.1"/>
    </source>
</evidence>
<dbReference type="Proteomes" id="UP001431775">
    <property type="component" value="Unassembled WGS sequence"/>
</dbReference>
<evidence type="ECO:0000256" key="5">
    <source>
        <dbReference type="ARBA" id="ARBA00022691"/>
    </source>
</evidence>